<dbReference type="PANTHER" id="PTHR30546:SF23">
    <property type="entry name" value="FLAVOPROTEIN-LIKE PROTEIN YCP4-RELATED"/>
    <property type="match status" value="1"/>
</dbReference>
<evidence type="ECO:0000313" key="3">
    <source>
        <dbReference type="Proteomes" id="UP000435112"/>
    </source>
</evidence>
<gene>
    <name evidence="2" type="ORF">PR002_g27396</name>
</gene>
<dbReference type="SUPFAM" id="SSF52218">
    <property type="entry name" value="Flavoproteins"/>
    <property type="match status" value="1"/>
</dbReference>
<dbReference type="GO" id="GO:0003955">
    <property type="term" value="F:NAD(P)H dehydrogenase (quinone) activity"/>
    <property type="evidence" value="ECO:0007669"/>
    <property type="project" value="TreeGrafter"/>
</dbReference>
<dbReference type="GO" id="GO:0016020">
    <property type="term" value="C:membrane"/>
    <property type="evidence" value="ECO:0007669"/>
    <property type="project" value="TreeGrafter"/>
</dbReference>
<dbReference type="Gene3D" id="3.40.50.360">
    <property type="match status" value="1"/>
</dbReference>
<dbReference type="OrthoDB" id="504689at2759"/>
<dbReference type="AlphaFoldDB" id="A0A6A3HKT5"/>
<comment type="caution">
    <text evidence="2">The sequence shown here is derived from an EMBL/GenBank/DDBJ whole genome shotgun (WGS) entry which is preliminary data.</text>
</comment>
<evidence type="ECO:0000313" key="2">
    <source>
        <dbReference type="EMBL" id="KAE8969552.1"/>
    </source>
</evidence>
<reference evidence="2 3" key="1">
    <citation type="submission" date="2018-09" db="EMBL/GenBank/DDBJ databases">
        <title>Genomic investigation of the strawberry pathogen Phytophthora fragariae indicates pathogenicity is determined by transcriptional variation in three key races.</title>
        <authorList>
            <person name="Adams T.M."/>
            <person name="Armitage A.D."/>
            <person name="Sobczyk M.K."/>
            <person name="Bates H.J."/>
            <person name="Dunwell J.M."/>
            <person name="Nellist C.F."/>
            <person name="Harrison R.J."/>
        </authorList>
    </citation>
    <scope>NUCLEOTIDE SEQUENCE [LARGE SCALE GENOMIC DNA]</scope>
    <source>
        <strain evidence="2 3">SCRP324</strain>
    </source>
</reference>
<comment type="similarity">
    <text evidence="1">Belongs to the WrbA family.</text>
</comment>
<dbReference type="Proteomes" id="UP000435112">
    <property type="component" value="Unassembled WGS sequence"/>
</dbReference>
<organism evidence="2 3">
    <name type="scientific">Phytophthora rubi</name>
    <dbReference type="NCBI Taxonomy" id="129364"/>
    <lineage>
        <taxon>Eukaryota</taxon>
        <taxon>Sar</taxon>
        <taxon>Stramenopiles</taxon>
        <taxon>Oomycota</taxon>
        <taxon>Peronosporomycetes</taxon>
        <taxon>Peronosporales</taxon>
        <taxon>Peronosporaceae</taxon>
        <taxon>Phytophthora</taxon>
    </lineage>
</organism>
<evidence type="ECO:0008006" key="4">
    <source>
        <dbReference type="Google" id="ProtNLM"/>
    </source>
</evidence>
<name>A0A6A3HKT5_9STRA</name>
<proteinExistence type="inferred from homology"/>
<evidence type="ECO:0000256" key="1">
    <source>
        <dbReference type="ARBA" id="ARBA00006961"/>
    </source>
</evidence>
<sequence length="132" mass="13929">MTNVAISYYSMYGHVAKLASSLNAGVTSVPGVKAGVYQVPETLNEDVLKALHAPPGLDLTIAHAGRAQGRRSQGSALATEARPDYCHAGRAPGRRWHSAGLPHALRHAAGAGQRALGRLSGSLGWMRRLLQL</sequence>
<dbReference type="EMBL" id="QXFU01004294">
    <property type="protein sequence ID" value="KAE8969552.1"/>
    <property type="molecule type" value="Genomic_DNA"/>
</dbReference>
<dbReference type="PANTHER" id="PTHR30546">
    <property type="entry name" value="FLAVODOXIN-RELATED PROTEIN WRBA-RELATED"/>
    <property type="match status" value="1"/>
</dbReference>
<protein>
    <recommendedName>
        <fullName evidence="4">Flavodoxin-like domain-containing protein</fullName>
    </recommendedName>
</protein>
<dbReference type="InterPro" id="IPR029039">
    <property type="entry name" value="Flavoprotein-like_sf"/>
</dbReference>
<accession>A0A6A3HKT5</accession>